<keyword evidence="1" id="KW-0472">Membrane</keyword>
<keyword evidence="1" id="KW-0812">Transmembrane</keyword>
<evidence type="ECO:0000256" key="1">
    <source>
        <dbReference type="SAM" id="Phobius"/>
    </source>
</evidence>
<evidence type="ECO:0000313" key="3">
    <source>
        <dbReference type="Proteomes" id="UP000722485"/>
    </source>
</evidence>
<protein>
    <submittedName>
        <fullName evidence="2">Uncharacterized protein</fullName>
    </submittedName>
</protein>
<keyword evidence="1" id="KW-1133">Transmembrane helix</keyword>
<name>A0A9P5GVY8_9HYPO</name>
<dbReference type="AlphaFoldDB" id="A0A9P5GVY8"/>
<proteinExistence type="predicted"/>
<organism evidence="2 3">
    <name type="scientific">Cylindrodendrum hubeiense</name>
    <dbReference type="NCBI Taxonomy" id="595255"/>
    <lineage>
        <taxon>Eukaryota</taxon>
        <taxon>Fungi</taxon>
        <taxon>Dikarya</taxon>
        <taxon>Ascomycota</taxon>
        <taxon>Pezizomycotina</taxon>
        <taxon>Sordariomycetes</taxon>
        <taxon>Hypocreomycetidae</taxon>
        <taxon>Hypocreales</taxon>
        <taxon>Nectriaceae</taxon>
        <taxon>Cylindrodendrum</taxon>
    </lineage>
</organism>
<evidence type="ECO:0000313" key="2">
    <source>
        <dbReference type="EMBL" id="KAF7534362.1"/>
    </source>
</evidence>
<feature type="transmembrane region" description="Helical" evidence="1">
    <location>
        <begin position="91"/>
        <end position="114"/>
    </location>
</feature>
<comment type="caution">
    <text evidence="2">The sequence shown here is derived from an EMBL/GenBank/DDBJ whole genome shotgun (WGS) entry which is preliminary data.</text>
</comment>
<reference evidence="2" key="1">
    <citation type="submission" date="2020-03" db="EMBL/GenBank/DDBJ databases">
        <title>Draft Genome Sequence of Cylindrodendrum hubeiense.</title>
        <authorList>
            <person name="Buettner E."/>
            <person name="Kellner H."/>
        </authorList>
    </citation>
    <scope>NUCLEOTIDE SEQUENCE</scope>
    <source>
        <strain evidence="2">IHI 201604</strain>
    </source>
</reference>
<accession>A0A9P5GVY8</accession>
<sequence length="162" mass="16871">MPAKRRDDKDIRRVSRAVGAGPQATCTKGALVQGGMLRCNVGDEVLVLGAGGHDGQRGGAHGGELSDGRHDVSRMAVGVADGKVPGEGERVMATGIVAALMGFVAVVVMGMLLAHCAACPVVKSLMETDSVKKKAGDCRNRHLQDSLKGLDYPASEDVIHRM</sequence>
<keyword evidence="3" id="KW-1185">Reference proteome</keyword>
<gene>
    <name evidence="2" type="ORF">G7Z17_g13376</name>
</gene>
<dbReference type="Proteomes" id="UP000722485">
    <property type="component" value="Unassembled WGS sequence"/>
</dbReference>
<dbReference type="EMBL" id="JAANBB010000772">
    <property type="protein sequence ID" value="KAF7534362.1"/>
    <property type="molecule type" value="Genomic_DNA"/>
</dbReference>